<name>A0A811R9J4_9POAL</name>
<proteinExistence type="predicted"/>
<organism evidence="2 3">
    <name type="scientific">Miscanthus lutarioriparius</name>
    <dbReference type="NCBI Taxonomy" id="422564"/>
    <lineage>
        <taxon>Eukaryota</taxon>
        <taxon>Viridiplantae</taxon>
        <taxon>Streptophyta</taxon>
        <taxon>Embryophyta</taxon>
        <taxon>Tracheophyta</taxon>
        <taxon>Spermatophyta</taxon>
        <taxon>Magnoliopsida</taxon>
        <taxon>Liliopsida</taxon>
        <taxon>Poales</taxon>
        <taxon>Poaceae</taxon>
        <taxon>PACMAD clade</taxon>
        <taxon>Panicoideae</taxon>
        <taxon>Andropogonodae</taxon>
        <taxon>Andropogoneae</taxon>
        <taxon>Saccharinae</taxon>
        <taxon>Miscanthus</taxon>
    </lineage>
</organism>
<evidence type="ECO:0000313" key="3">
    <source>
        <dbReference type="Proteomes" id="UP000604825"/>
    </source>
</evidence>
<dbReference type="OrthoDB" id="185373at2759"/>
<evidence type="ECO:0000256" key="1">
    <source>
        <dbReference type="SAM" id="MobiDB-lite"/>
    </source>
</evidence>
<protein>
    <submittedName>
        <fullName evidence="2">Uncharacterized protein</fullName>
    </submittedName>
</protein>
<comment type="caution">
    <text evidence="2">The sequence shown here is derived from an EMBL/GenBank/DDBJ whole genome shotgun (WGS) entry which is preliminary data.</text>
</comment>
<feature type="region of interest" description="Disordered" evidence="1">
    <location>
        <begin position="1"/>
        <end position="29"/>
    </location>
</feature>
<gene>
    <name evidence="2" type="ORF">NCGR_LOCUS49994</name>
</gene>
<sequence>MVISSLRPVPSTPLTDPPPLPTILHPTNSPPDPHPLLTPMLLSAADCLRGVFLCKPPGHTALYRALSSTGLGAAMAFSPEVLANVVDAGDLRGAATVIFDWVITTSKPRPSVHTCNIVIRALGRKKFFDFSMAPFRSCAEITFSRT</sequence>
<keyword evidence="3" id="KW-1185">Reference proteome</keyword>
<reference evidence="2" key="1">
    <citation type="submission" date="2020-10" db="EMBL/GenBank/DDBJ databases">
        <authorList>
            <person name="Han B."/>
            <person name="Lu T."/>
            <person name="Zhao Q."/>
            <person name="Huang X."/>
            <person name="Zhao Y."/>
        </authorList>
    </citation>
    <scope>NUCLEOTIDE SEQUENCE</scope>
</reference>
<accession>A0A811R9J4</accession>
<dbReference type="EMBL" id="CAJGYO010000014">
    <property type="protein sequence ID" value="CAD6266689.1"/>
    <property type="molecule type" value="Genomic_DNA"/>
</dbReference>
<dbReference type="Proteomes" id="UP000604825">
    <property type="component" value="Unassembled WGS sequence"/>
</dbReference>
<dbReference type="AlphaFoldDB" id="A0A811R9J4"/>
<evidence type="ECO:0000313" key="2">
    <source>
        <dbReference type="EMBL" id="CAD6266689.1"/>
    </source>
</evidence>